<evidence type="ECO:0000313" key="6">
    <source>
        <dbReference type="EMBL" id="MED1203585.1"/>
    </source>
</evidence>
<comment type="caution">
    <text evidence="6">The sequence shown here is derived from an EMBL/GenBank/DDBJ whole genome shotgun (WGS) entry which is preliminary data.</text>
</comment>
<dbReference type="PANTHER" id="PTHR43335:SF4">
    <property type="entry name" value="ABC TRANSPORTER, ATP-BINDING PROTEIN"/>
    <property type="match status" value="1"/>
</dbReference>
<dbReference type="Pfam" id="PF00005">
    <property type="entry name" value="ABC_tran"/>
    <property type="match status" value="1"/>
</dbReference>
<organism evidence="6 7">
    <name type="scientific">Heyndrickxia acidicola</name>
    <dbReference type="NCBI Taxonomy" id="209389"/>
    <lineage>
        <taxon>Bacteria</taxon>
        <taxon>Bacillati</taxon>
        <taxon>Bacillota</taxon>
        <taxon>Bacilli</taxon>
        <taxon>Bacillales</taxon>
        <taxon>Bacillaceae</taxon>
        <taxon>Heyndrickxia</taxon>
    </lineage>
</organism>
<keyword evidence="7" id="KW-1185">Reference proteome</keyword>
<keyword evidence="2" id="KW-0813">Transport</keyword>
<evidence type="ECO:0000256" key="1">
    <source>
        <dbReference type="ARBA" id="ARBA00005417"/>
    </source>
</evidence>
<sequence>MDNVLDINHVTKRYKNGRGIQDISFSVNQGEVFGLLGPNGAGKTTLMKCIVALCDVDSGDIHIHGHHLHDEFEKAMESVGCLISGVEAVDYMTAYENLALAARFYPGLPRTRINEVLQWVGMESHKDEKIKSFSTGMRQRLYLAAALLSRPSFVLLDEPTNGLDIEGKLDFQHLISRLAKEEGVTFVLSTHLIEEVERLCDRVAILSEGTIIGETSKKELGGTQTFESFYMECITKRKEEIRHA</sequence>
<dbReference type="PANTHER" id="PTHR43335">
    <property type="entry name" value="ABC TRANSPORTER, ATP-BINDING PROTEIN"/>
    <property type="match status" value="1"/>
</dbReference>
<protein>
    <submittedName>
        <fullName evidence="6">ABC transporter ATP-binding protein</fullName>
    </submittedName>
</protein>
<dbReference type="EMBL" id="JARMAB010000013">
    <property type="protein sequence ID" value="MED1203585.1"/>
    <property type="molecule type" value="Genomic_DNA"/>
</dbReference>
<feature type="domain" description="ABC transporter" evidence="5">
    <location>
        <begin position="5"/>
        <end position="233"/>
    </location>
</feature>
<dbReference type="RefSeq" id="WP_066271264.1">
    <property type="nucleotide sequence ID" value="NZ_JARMAB010000013.1"/>
</dbReference>
<evidence type="ECO:0000256" key="4">
    <source>
        <dbReference type="ARBA" id="ARBA00022840"/>
    </source>
</evidence>
<accession>A0ABU6MGG4</accession>
<evidence type="ECO:0000313" key="7">
    <source>
        <dbReference type="Proteomes" id="UP001341444"/>
    </source>
</evidence>
<dbReference type="Proteomes" id="UP001341444">
    <property type="component" value="Unassembled WGS sequence"/>
</dbReference>
<dbReference type="PROSITE" id="PS50893">
    <property type="entry name" value="ABC_TRANSPORTER_2"/>
    <property type="match status" value="1"/>
</dbReference>
<gene>
    <name evidence="6" type="ORF">P4T90_10925</name>
</gene>
<keyword evidence="4 6" id="KW-0067">ATP-binding</keyword>
<name>A0ABU6MGG4_9BACI</name>
<evidence type="ECO:0000256" key="3">
    <source>
        <dbReference type="ARBA" id="ARBA00022741"/>
    </source>
</evidence>
<dbReference type="InterPro" id="IPR003593">
    <property type="entry name" value="AAA+_ATPase"/>
</dbReference>
<dbReference type="GO" id="GO:0005524">
    <property type="term" value="F:ATP binding"/>
    <property type="evidence" value="ECO:0007669"/>
    <property type="project" value="UniProtKB-KW"/>
</dbReference>
<comment type="similarity">
    <text evidence="1">Belongs to the ABC transporter superfamily.</text>
</comment>
<evidence type="ECO:0000259" key="5">
    <source>
        <dbReference type="PROSITE" id="PS50893"/>
    </source>
</evidence>
<dbReference type="InterPro" id="IPR027417">
    <property type="entry name" value="P-loop_NTPase"/>
</dbReference>
<dbReference type="SUPFAM" id="SSF52540">
    <property type="entry name" value="P-loop containing nucleoside triphosphate hydrolases"/>
    <property type="match status" value="1"/>
</dbReference>
<dbReference type="InterPro" id="IPR003439">
    <property type="entry name" value="ABC_transporter-like_ATP-bd"/>
</dbReference>
<dbReference type="SMART" id="SM00382">
    <property type="entry name" value="AAA"/>
    <property type="match status" value="1"/>
</dbReference>
<evidence type="ECO:0000256" key="2">
    <source>
        <dbReference type="ARBA" id="ARBA00022448"/>
    </source>
</evidence>
<reference evidence="6 7" key="1">
    <citation type="submission" date="2023-03" db="EMBL/GenBank/DDBJ databases">
        <title>Bacillus Genome Sequencing.</title>
        <authorList>
            <person name="Dunlap C."/>
        </authorList>
    </citation>
    <scope>NUCLEOTIDE SEQUENCE [LARGE SCALE GENOMIC DNA]</scope>
    <source>
        <strain evidence="6 7">B-23453</strain>
    </source>
</reference>
<dbReference type="Gene3D" id="3.40.50.300">
    <property type="entry name" value="P-loop containing nucleotide triphosphate hydrolases"/>
    <property type="match status" value="1"/>
</dbReference>
<proteinExistence type="inferred from homology"/>
<keyword evidence="3" id="KW-0547">Nucleotide-binding</keyword>